<accession>M2P8Y9</accession>
<dbReference type="HOGENOM" id="CLU_191094_0_0_1"/>
<dbReference type="EMBL" id="KB445815">
    <property type="protein sequence ID" value="EMD31869.1"/>
    <property type="molecule type" value="Genomic_DNA"/>
</dbReference>
<feature type="region of interest" description="Disordered" evidence="1">
    <location>
        <begin position="13"/>
        <end position="55"/>
    </location>
</feature>
<sequence length="87" mass="9943">NVRLLGPCFKTGRLKPLRQHPKHERGRTPTIKACCEPRSQPSYATEGYNTPEGATFPLPFSDDRNRCWPVDRKVHQAKARLSSGRRD</sequence>
<feature type="non-terminal residue" evidence="2">
    <location>
        <position position="1"/>
    </location>
</feature>
<keyword evidence="3" id="KW-1185">Reference proteome</keyword>
<reference evidence="2 3" key="1">
    <citation type="journal article" date="2012" name="Proc. Natl. Acad. Sci. U.S.A.">
        <title>Comparative genomics of Ceriporiopsis subvermispora and Phanerochaete chrysosporium provide insight into selective ligninolysis.</title>
        <authorList>
            <person name="Fernandez-Fueyo E."/>
            <person name="Ruiz-Duenas F.J."/>
            <person name="Ferreira P."/>
            <person name="Floudas D."/>
            <person name="Hibbett D.S."/>
            <person name="Canessa P."/>
            <person name="Larrondo L.F."/>
            <person name="James T.Y."/>
            <person name="Seelenfreund D."/>
            <person name="Lobos S."/>
            <person name="Polanco R."/>
            <person name="Tello M."/>
            <person name="Honda Y."/>
            <person name="Watanabe T."/>
            <person name="Watanabe T."/>
            <person name="Ryu J.S."/>
            <person name="Kubicek C.P."/>
            <person name="Schmoll M."/>
            <person name="Gaskell J."/>
            <person name="Hammel K.E."/>
            <person name="St John F.J."/>
            <person name="Vanden Wymelenberg A."/>
            <person name="Sabat G."/>
            <person name="Splinter BonDurant S."/>
            <person name="Syed K."/>
            <person name="Yadav J.S."/>
            <person name="Doddapaneni H."/>
            <person name="Subramanian V."/>
            <person name="Lavin J.L."/>
            <person name="Oguiza J.A."/>
            <person name="Perez G."/>
            <person name="Pisabarro A.G."/>
            <person name="Ramirez L."/>
            <person name="Santoyo F."/>
            <person name="Master E."/>
            <person name="Coutinho P.M."/>
            <person name="Henrissat B."/>
            <person name="Lombard V."/>
            <person name="Magnuson J.K."/>
            <person name="Kuees U."/>
            <person name="Hori C."/>
            <person name="Igarashi K."/>
            <person name="Samejima M."/>
            <person name="Held B.W."/>
            <person name="Barry K.W."/>
            <person name="LaButti K.M."/>
            <person name="Lapidus A."/>
            <person name="Lindquist E.A."/>
            <person name="Lucas S.M."/>
            <person name="Riley R."/>
            <person name="Salamov A.A."/>
            <person name="Hoffmeister D."/>
            <person name="Schwenk D."/>
            <person name="Hadar Y."/>
            <person name="Yarden O."/>
            <person name="de Vries R.P."/>
            <person name="Wiebenga A."/>
            <person name="Stenlid J."/>
            <person name="Eastwood D."/>
            <person name="Grigoriev I.V."/>
            <person name="Berka R.M."/>
            <person name="Blanchette R.A."/>
            <person name="Kersten P."/>
            <person name="Martinez A.T."/>
            <person name="Vicuna R."/>
            <person name="Cullen D."/>
        </authorList>
    </citation>
    <scope>NUCLEOTIDE SEQUENCE [LARGE SCALE GENOMIC DNA]</scope>
    <source>
        <strain evidence="2 3">B</strain>
    </source>
</reference>
<proteinExistence type="predicted"/>
<dbReference type="AlphaFoldDB" id="M2P8Y9"/>
<dbReference type="OrthoDB" id="3261538at2759"/>
<gene>
    <name evidence="2" type="ORF">CERSUDRAFT_162701</name>
</gene>
<protein>
    <submittedName>
        <fullName evidence="2">Uncharacterized protein</fullName>
    </submittedName>
</protein>
<dbReference type="Proteomes" id="UP000016930">
    <property type="component" value="Unassembled WGS sequence"/>
</dbReference>
<name>M2P8Y9_CERS8</name>
<evidence type="ECO:0000256" key="1">
    <source>
        <dbReference type="SAM" id="MobiDB-lite"/>
    </source>
</evidence>
<evidence type="ECO:0000313" key="3">
    <source>
        <dbReference type="Proteomes" id="UP000016930"/>
    </source>
</evidence>
<feature type="compositionally biased region" description="Basic residues" evidence="1">
    <location>
        <begin position="13"/>
        <end position="25"/>
    </location>
</feature>
<evidence type="ECO:0000313" key="2">
    <source>
        <dbReference type="EMBL" id="EMD31869.1"/>
    </source>
</evidence>
<organism evidence="2 3">
    <name type="scientific">Ceriporiopsis subvermispora (strain B)</name>
    <name type="common">White-rot fungus</name>
    <name type="synonym">Gelatoporia subvermispora</name>
    <dbReference type="NCBI Taxonomy" id="914234"/>
    <lineage>
        <taxon>Eukaryota</taxon>
        <taxon>Fungi</taxon>
        <taxon>Dikarya</taxon>
        <taxon>Basidiomycota</taxon>
        <taxon>Agaricomycotina</taxon>
        <taxon>Agaricomycetes</taxon>
        <taxon>Polyporales</taxon>
        <taxon>Gelatoporiaceae</taxon>
        <taxon>Gelatoporia</taxon>
    </lineage>
</organism>